<dbReference type="Proteomes" id="UP000638848">
    <property type="component" value="Unassembled WGS sequence"/>
</dbReference>
<dbReference type="RefSeq" id="WP_188537568.1">
    <property type="nucleotide sequence ID" value="NZ_BMEQ01000012.1"/>
</dbReference>
<dbReference type="Pfam" id="PF00067">
    <property type="entry name" value="p450"/>
    <property type="match status" value="1"/>
</dbReference>
<dbReference type="EMBL" id="BMEQ01000012">
    <property type="protein sequence ID" value="GGG60542.1"/>
    <property type="molecule type" value="Genomic_DNA"/>
</dbReference>
<keyword evidence="6 7" id="KW-0503">Monooxygenase</keyword>
<reference evidence="8" key="2">
    <citation type="submission" date="2020-09" db="EMBL/GenBank/DDBJ databases">
        <authorList>
            <person name="Sun Q."/>
            <person name="Zhou Y."/>
        </authorList>
    </citation>
    <scope>NUCLEOTIDE SEQUENCE</scope>
    <source>
        <strain evidence="8">CGMCC 1.12187</strain>
    </source>
</reference>
<dbReference type="InterPro" id="IPR002397">
    <property type="entry name" value="Cyt_P450_B"/>
</dbReference>
<dbReference type="PRINTS" id="PR00359">
    <property type="entry name" value="BP450"/>
</dbReference>
<dbReference type="GO" id="GO:0020037">
    <property type="term" value="F:heme binding"/>
    <property type="evidence" value="ECO:0007669"/>
    <property type="project" value="InterPro"/>
</dbReference>
<reference evidence="8" key="1">
    <citation type="journal article" date="2014" name="Int. J. Syst. Evol. Microbiol.">
        <title>Complete genome sequence of Corynebacterium casei LMG S-19264T (=DSM 44701T), isolated from a smear-ripened cheese.</title>
        <authorList>
            <consortium name="US DOE Joint Genome Institute (JGI-PGF)"/>
            <person name="Walter F."/>
            <person name="Albersmeier A."/>
            <person name="Kalinowski J."/>
            <person name="Ruckert C."/>
        </authorList>
    </citation>
    <scope>NUCLEOTIDE SEQUENCE</scope>
    <source>
        <strain evidence="8">CGMCC 1.12187</strain>
    </source>
</reference>
<name>A0A917GYI6_9MICC</name>
<gene>
    <name evidence="8" type="ORF">GCM10011374_24250</name>
</gene>
<evidence type="ECO:0000256" key="7">
    <source>
        <dbReference type="RuleBase" id="RU000461"/>
    </source>
</evidence>
<evidence type="ECO:0000256" key="6">
    <source>
        <dbReference type="ARBA" id="ARBA00023033"/>
    </source>
</evidence>
<keyword evidence="3 7" id="KW-0479">Metal-binding</keyword>
<keyword evidence="4 7" id="KW-0560">Oxidoreductase</keyword>
<evidence type="ECO:0000256" key="5">
    <source>
        <dbReference type="ARBA" id="ARBA00023004"/>
    </source>
</evidence>
<dbReference type="PANTHER" id="PTHR46696:SF6">
    <property type="entry name" value="P450, PUTATIVE (EUROFUNG)-RELATED"/>
    <property type="match status" value="1"/>
</dbReference>
<evidence type="ECO:0000256" key="3">
    <source>
        <dbReference type="ARBA" id="ARBA00022723"/>
    </source>
</evidence>
<protein>
    <submittedName>
        <fullName evidence="8">Cytochrome P450</fullName>
    </submittedName>
</protein>
<sequence>MTEHTLADRLSTERVDTAEPKCPFDGYDIFSEAFATDPHGQYRAIRESECPVAHSEKWGSSWMATTYDDIRVLARDTKRFTHKATEVAGPLEVSGKLFMPPLTSDSPEHKDHRSVLMPFLTPNRVEEMEPAIRAEAKRLIQAIKAKGHGDVIEDYAQPLTLKVLTSILGVEEAEQITHWVVQMIRVGPKDQSVRAAAVSEIIAYIDRLLQEREAAGNPGDDLLSYLNRAELDGRPLSRKHRIGTGFLVLLAGADTTWSAIGATMWHLATHEQDRQRLLEEPQLLHTAVEEFLRFYAPVTVGHLTTEEIEVHGRRIEAGQRVLLPFASANRDPEKFEDPEEVKLDRERNKHMTFGAGLHSCLGSTLARLEMRITLEEWLAELPHFRLADGAVVEWTTGQARGPEKVEFVVEP</sequence>
<dbReference type="InterPro" id="IPR001128">
    <property type="entry name" value="Cyt_P450"/>
</dbReference>
<dbReference type="SUPFAM" id="SSF48264">
    <property type="entry name" value="Cytochrome P450"/>
    <property type="match status" value="1"/>
</dbReference>
<evidence type="ECO:0000313" key="8">
    <source>
        <dbReference type="EMBL" id="GGG60542.1"/>
    </source>
</evidence>
<comment type="caution">
    <text evidence="8">The sequence shown here is derived from an EMBL/GenBank/DDBJ whole genome shotgun (WGS) entry which is preliminary data.</text>
</comment>
<evidence type="ECO:0000256" key="4">
    <source>
        <dbReference type="ARBA" id="ARBA00023002"/>
    </source>
</evidence>
<evidence type="ECO:0000256" key="1">
    <source>
        <dbReference type="ARBA" id="ARBA00010617"/>
    </source>
</evidence>
<dbReference type="Gene3D" id="1.10.630.10">
    <property type="entry name" value="Cytochrome P450"/>
    <property type="match status" value="1"/>
</dbReference>
<proteinExistence type="inferred from homology"/>
<dbReference type="AlphaFoldDB" id="A0A917GYI6"/>
<accession>A0A917GYI6</accession>
<dbReference type="PANTHER" id="PTHR46696">
    <property type="entry name" value="P450, PUTATIVE (EUROFUNG)-RELATED"/>
    <property type="match status" value="1"/>
</dbReference>
<dbReference type="InterPro" id="IPR017972">
    <property type="entry name" value="Cyt_P450_CS"/>
</dbReference>
<keyword evidence="9" id="KW-1185">Reference proteome</keyword>
<dbReference type="FunFam" id="1.10.630.10:FF:000018">
    <property type="entry name" value="Cytochrome P450 monooxygenase"/>
    <property type="match status" value="1"/>
</dbReference>
<dbReference type="GO" id="GO:0016705">
    <property type="term" value="F:oxidoreductase activity, acting on paired donors, with incorporation or reduction of molecular oxygen"/>
    <property type="evidence" value="ECO:0007669"/>
    <property type="project" value="InterPro"/>
</dbReference>
<evidence type="ECO:0000256" key="2">
    <source>
        <dbReference type="ARBA" id="ARBA00022617"/>
    </source>
</evidence>
<organism evidence="8 9">
    <name type="scientific">Kocuria dechangensis</name>
    <dbReference type="NCBI Taxonomy" id="1176249"/>
    <lineage>
        <taxon>Bacteria</taxon>
        <taxon>Bacillati</taxon>
        <taxon>Actinomycetota</taxon>
        <taxon>Actinomycetes</taxon>
        <taxon>Micrococcales</taxon>
        <taxon>Micrococcaceae</taxon>
        <taxon>Kocuria</taxon>
    </lineage>
</organism>
<dbReference type="PRINTS" id="PR00385">
    <property type="entry name" value="P450"/>
</dbReference>
<dbReference type="PROSITE" id="PS00086">
    <property type="entry name" value="CYTOCHROME_P450"/>
    <property type="match status" value="1"/>
</dbReference>
<dbReference type="GO" id="GO:0004497">
    <property type="term" value="F:monooxygenase activity"/>
    <property type="evidence" value="ECO:0007669"/>
    <property type="project" value="UniProtKB-KW"/>
</dbReference>
<dbReference type="InterPro" id="IPR036396">
    <property type="entry name" value="Cyt_P450_sf"/>
</dbReference>
<evidence type="ECO:0000313" key="9">
    <source>
        <dbReference type="Proteomes" id="UP000638848"/>
    </source>
</evidence>
<comment type="similarity">
    <text evidence="1 7">Belongs to the cytochrome P450 family.</text>
</comment>
<dbReference type="GO" id="GO:0005506">
    <property type="term" value="F:iron ion binding"/>
    <property type="evidence" value="ECO:0007669"/>
    <property type="project" value="InterPro"/>
</dbReference>
<keyword evidence="5 7" id="KW-0408">Iron</keyword>
<keyword evidence="2 7" id="KW-0349">Heme</keyword>